<dbReference type="OMA" id="WNVGKVK"/>
<evidence type="ECO:0000256" key="11">
    <source>
        <dbReference type="PIRSR" id="PIRSR601929-2"/>
    </source>
</evidence>
<evidence type="ECO:0000256" key="6">
    <source>
        <dbReference type="ARBA" id="ARBA00022723"/>
    </source>
</evidence>
<dbReference type="GO" id="GO:0048046">
    <property type="term" value="C:apoplast"/>
    <property type="evidence" value="ECO:0007669"/>
    <property type="project" value="UniProtKB-SubCell"/>
</dbReference>
<dbReference type="PANTHER" id="PTHR31238">
    <property type="entry name" value="GERMIN-LIKE PROTEIN SUBFAMILY 3 MEMBER 3"/>
    <property type="match status" value="1"/>
</dbReference>
<dbReference type="InterPro" id="IPR011051">
    <property type="entry name" value="RmlC_Cupin_sf"/>
</dbReference>
<feature type="chain" id="PRO_5029948950" description="Germin-like protein" evidence="13">
    <location>
        <begin position="28"/>
        <end position="222"/>
    </location>
</feature>
<dbReference type="Pfam" id="PF00190">
    <property type="entry name" value="Cupin_1"/>
    <property type="match status" value="1"/>
</dbReference>
<comment type="function">
    <text evidence="1">May play a role in plant defense. Probably has no oxalate oxidase activity even if the active site is conserved.</text>
</comment>
<evidence type="ECO:0000256" key="10">
    <source>
        <dbReference type="PIRSR" id="PIRSR601929-1"/>
    </source>
</evidence>
<evidence type="ECO:0000256" key="12">
    <source>
        <dbReference type="PIRSR" id="PIRSR601929-3"/>
    </source>
</evidence>
<dbReference type="InterPro" id="IPR019780">
    <property type="entry name" value="Germin_Mn-BS"/>
</dbReference>
<reference evidence="15 16" key="1">
    <citation type="journal article" date="2016" name="G3 (Bethesda)">
        <title>First Draft Assembly and Annotation of the Genome of a California Endemic Oak Quercus lobata Nee (Fagaceae).</title>
        <authorList>
            <person name="Sork V.L."/>
            <person name="Fitz-Gibbon S.T."/>
            <person name="Puiu D."/>
            <person name="Crepeau M."/>
            <person name="Gugger P.F."/>
            <person name="Sherman R."/>
            <person name="Stevens K."/>
            <person name="Langley C.H."/>
            <person name="Pellegrini M."/>
            <person name="Salzberg S.L."/>
        </authorList>
    </citation>
    <scope>NUCLEOTIDE SEQUENCE [LARGE SCALE GENOMIC DNA]</scope>
    <source>
        <strain evidence="15 16">cv. SW786</strain>
    </source>
</reference>
<keyword evidence="16" id="KW-1185">Reference proteome</keyword>
<feature type="domain" description="Cupin type-1" evidence="14">
    <location>
        <begin position="65"/>
        <end position="214"/>
    </location>
</feature>
<dbReference type="PRINTS" id="PR00325">
    <property type="entry name" value="GERMIN"/>
</dbReference>
<dbReference type="InterPro" id="IPR001929">
    <property type="entry name" value="Germin"/>
</dbReference>
<dbReference type="OrthoDB" id="1921208at2759"/>
<protein>
    <recommendedName>
        <fullName evidence="13">Germin-like protein</fullName>
    </recommendedName>
</protein>
<gene>
    <name evidence="15" type="primary">LOC115965717</name>
</gene>
<dbReference type="InterPro" id="IPR014710">
    <property type="entry name" value="RmlC-like_jellyroll"/>
</dbReference>
<feature type="binding site" evidence="11">
    <location>
        <position position="121"/>
    </location>
    <ligand>
        <name>Mn(2+)</name>
        <dbReference type="ChEBI" id="CHEBI:29035"/>
    </ligand>
</feature>
<feature type="signal peptide" evidence="13">
    <location>
        <begin position="1"/>
        <end position="27"/>
    </location>
</feature>
<evidence type="ECO:0000256" key="4">
    <source>
        <dbReference type="ARBA" id="ARBA00022523"/>
    </source>
</evidence>
<keyword evidence="4 13" id="KW-0052">Apoplast</keyword>
<organism evidence="15 16">
    <name type="scientific">Quercus lobata</name>
    <name type="common">Valley oak</name>
    <dbReference type="NCBI Taxonomy" id="97700"/>
    <lineage>
        <taxon>Eukaryota</taxon>
        <taxon>Viridiplantae</taxon>
        <taxon>Streptophyta</taxon>
        <taxon>Embryophyta</taxon>
        <taxon>Tracheophyta</taxon>
        <taxon>Spermatophyta</taxon>
        <taxon>Magnoliopsida</taxon>
        <taxon>eudicotyledons</taxon>
        <taxon>Gunneridae</taxon>
        <taxon>Pentapetalae</taxon>
        <taxon>rosids</taxon>
        <taxon>fabids</taxon>
        <taxon>Fagales</taxon>
        <taxon>Fagaceae</taxon>
        <taxon>Quercus</taxon>
    </lineage>
</organism>
<dbReference type="Gramene" id="QL10p014098:mrna">
    <property type="protein sequence ID" value="QL10p014098:mrna:CDS:2"/>
    <property type="gene ID" value="QL10p014098"/>
</dbReference>
<dbReference type="RefSeq" id="XP_030940875.1">
    <property type="nucleotide sequence ID" value="XM_031085015.1"/>
</dbReference>
<evidence type="ECO:0000259" key="14">
    <source>
        <dbReference type="SMART" id="SM00835"/>
    </source>
</evidence>
<dbReference type="Gene3D" id="2.60.120.10">
    <property type="entry name" value="Jelly Rolls"/>
    <property type="match status" value="1"/>
</dbReference>
<evidence type="ECO:0000256" key="7">
    <source>
        <dbReference type="ARBA" id="ARBA00023157"/>
    </source>
</evidence>
<dbReference type="FunCoup" id="A0A7N2MMJ7">
    <property type="interactions" value="106"/>
</dbReference>
<keyword evidence="8" id="KW-0325">Glycoprotein</keyword>
<dbReference type="AlphaFoldDB" id="A0A7N2MMJ7"/>
<sequence length="222" mass="23463">MMKSSNSPLYLLSCLLMLLLLPVPSLSADPDSLQDFCVADLNASISINGFPCIPASKVNASDFFFDLSKEGVTNTSNLNSSVTPANVLAFPAVNTLGISMNRVDFGPGGLNPPHSHPRATEMGLVVEGSILVGFVTTSNVYYSKVLTAGEVFVIPRGLVHFQKNVGNGKGIVFTSFNSQMPGVVISSTTLFGSQPPMPNEVLTQAFQVDDAVVNSIKSKFGS</sequence>
<dbReference type="EMBL" id="LRBV02000010">
    <property type="status" value="NOT_ANNOTATED_CDS"/>
    <property type="molecule type" value="Genomic_DNA"/>
</dbReference>
<proteinExistence type="inferred from homology"/>
<keyword evidence="7 12" id="KW-1015">Disulfide bond</keyword>
<feature type="binding site" evidence="11">
    <location>
        <position position="114"/>
    </location>
    <ligand>
        <name>Mn(2+)</name>
        <dbReference type="ChEBI" id="CHEBI:29035"/>
    </ligand>
</feature>
<dbReference type="KEGG" id="qlo:115965717"/>
<dbReference type="Proteomes" id="UP000594261">
    <property type="component" value="Chromosome 10"/>
</dbReference>
<keyword evidence="5 13" id="KW-0964">Secreted</keyword>
<comment type="subcellular location">
    <subcellularLocation>
        <location evidence="2 13">Secreted</location>
        <location evidence="2 13">Extracellular space</location>
        <location evidence="2 13">Apoplast</location>
    </subcellularLocation>
</comment>
<name>A0A7N2MMJ7_QUELO</name>
<evidence type="ECO:0000313" key="15">
    <source>
        <dbReference type="EnsemblPlants" id="QL10p014098:mrna:CDS:2"/>
    </source>
</evidence>
<evidence type="ECO:0000256" key="2">
    <source>
        <dbReference type="ARBA" id="ARBA00004271"/>
    </source>
</evidence>
<feature type="binding site" evidence="10">
    <location>
        <position position="111"/>
    </location>
    <ligand>
        <name>oxalate</name>
        <dbReference type="ChEBI" id="CHEBI:30623"/>
    </ligand>
</feature>
<reference evidence="15" key="2">
    <citation type="submission" date="2021-01" db="UniProtKB">
        <authorList>
            <consortium name="EnsemblPlants"/>
        </authorList>
    </citation>
    <scope>IDENTIFICATION</scope>
</reference>
<evidence type="ECO:0000256" key="8">
    <source>
        <dbReference type="ARBA" id="ARBA00023180"/>
    </source>
</evidence>
<accession>A0A7N2MMJ7</accession>
<feature type="binding site" evidence="10">
    <location>
        <position position="116"/>
    </location>
    <ligand>
        <name>oxalate</name>
        <dbReference type="ChEBI" id="CHEBI:30623"/>
    </ligand>
</feature>
<dbReference type="CDD" id="cd02241">
    <property type="entry name" value="cupin_OxOx"/>
    <property type="match status" value="1"/>
</dbReference>
<keyword evidence="6 10" id="KW-0479">Metal-binding</keyword>
<evidence type="ECO:0000256" key="3">
    <source>
        <dbReference type="ARBA" id="ARBA00007456"/>
    </source>
</evidence>
<keyword evidence="13" id="KW-0732">Signal</keyword>
<evidence type="ECO:0000256" key="5">
    <source>
        <dbReference type="ARBA" id="ARBA00022525"/>
    </source>
</evidence>
<dbReference type="SUPFAM" id="SSF51182">
    <property type="entry name" value="RmlC-like cupins"/>
    <property type="match status" value="1"/>
</dbReference>
<evidence type="ECO:0000256" key="9">
    <source>
        <dbReference type="ARBA" id="ARBA00023211"/>
    </source>
</evidence>
<dbReference type="InParanoid" id="A0A7N2MMJ7"/>
<dbReference type="InterPro" id="IPR006045">
    <property type="entry name" value="Cupin_1"/>
</dbReference>
<keyword evidence="9 10" id="KW-0464">Manganese</keyword>
<feature type="binding site" evidence="10">
    <location>
        <position position="101"/>
    </location>
    <ligand>
        <name>oxalate</name>
        <dbReference type="ChEBI" id="CHEBI:30623"/>
    </ligand>
</feature>
<dbReference type="SMART" id="SM00835">
    <property type="entry name" value="Cupin_1"/>
    <property type="match status" value="1"/>
</dbReference>
<feature type="disulfide bond" evidence="12">
    <location>
        <begin position="37"/>
        <end position="52"/>
    </location>
</feature>
<dbReference type="GeneID" id="115965717"/>
<feature type="binding site" evidence="10">
    <location>
        <position position="121"/>
    </location>
    <ligand>
        <name>oxalate</name>
        <dbReference type="ChEBI" id="CHEBI:30623"/>
    </ligand>
</feature>
<feature type="binding site" evidence="11">
    <location>
        <position position="116"/>
    </location>
    <ligand>
        <name>Mn(2+)</name>
        <dbReference type="ChEBI" id="CHEBI:29035"/>
    </ligand>
</feature>
<feature type="binding site" evidence="11">
    <location>
        <position position="160"/>
    </location>
    <ligand>
        <name>Mn(2+)</name>
        <dbReference type="ChEBI" id="CHEBI:29035"/>
    </ligand>
</feature>
<dbReference type="EnsemblPlants" id="QL10p014098:mrna">
    <property type="protein sequence ID" value="QL10p014098:mrna:CDS:2"/>
    <property type="gene ID" value="QL10p014098"/>
</dbReference>
<dbReference type="FunFam" id="2.60.120.10:FF:000005">
    <property type="entry name" value="Germin-like protein subfamily 1 member 8"/>
    <property type="match status" value="1"/>
</dbReference>
<evidence type="ECO:0000313" key="16">
    <source>
        <dbReference type="Proteomes" id="UP000594261"/>
    </source>
</evidence>
<dbReference type="PROSITE" id="PS00725">
    <property type="entry name" value="GERMIN"/>
    <property type="match status" value="1"/>
</dbReference>
<evidence type="ECO:0000256" key="1">
    <source>
        <dbReference type="ARBA" id="ARBA00003629"/>
    </source>
</evidence>
<comment type="similarity">
    <text evidence="3 13">Belongs to the germin family.</text>
</comment>
<dbReference type="GO" id="GO:0030145">
    <property type="term" value="F:manganese ion binding"/>
    <property type="evidence" value="ECO:0007669"/>
    <property type="project" value="UniProtKB-UniRule"/>
</dbReference>
<evidence type="ECO:0000256" key="13">
    <source>
        <dbReference type="RuleBase" id="RU366015"/>
    </source>
</evidence>